<dbReference type="EMBL" id="CP036349">
    <property type="protein sequence ID" value="QDV72612.1"/>
    <property type="molecule type" value="Genomic_DNA"/>
</dbReference>
<dbReference type="Proteomes" id="UP000316426">
    <property type="component" value="Chromosome"/>
</dbReference>
<dbReference type="NCBIfam" id="TIGR04294">
    <property type="entry name" value="pre_pil_HX9DG"/>
    <property type="match status" value="1"/>
</dbReference>
<gene>
    <name evidence="2" type="ORF">Spa11_07920</name>
</gene>
<dbReference type="Pfam" id="PF07596">
    <property type="entry name" value="SBP_bac_10"/>
    <property type="match status" value="1"/>
</dbReference>
<dbReference type="Gene3D" id="3.30.700.10">
    <property type="entry name" value="Glycoprotein, Type 4 Pilin"/>
    <property type="match status" value="1"/>
</dbReference>
<organism evidence="2 3">
    <name type="scientific">Botrimarina mediterranea</name>
    <dbReference type="NCBI Taxonomy" id="2528022"/>
    <lineage>
        <taxon>Bacteria</taxon>
        <taxon>Pseudomonadati</taxon>
        <taxon>Planctomycetota</taxon>
        <taxon>Planctomycetia</taxon>
        <taxon>Pirellulales</taxon>
        <taxon>Lacipirellulaceae</taxon>
        <taxon>Botrimarina</taxon>
    </lineage>
</organism>
<feature type="domain" description="DUF1559" evidence="1">
    <location>
        <begin position="39"/>
        <end position="317"/>
    </location>
</feature>
<evidence type="ECO:0000313" key="2">
    <source>
        <dbReference type="EMBL" id="QDV72612.1"/>
    </source>
</evidence>
<evidence type="ECO:0000259" key="1">
    <source>
        <dbReference type="Pfam" id="PF07596"/>
    </source>
</evidence>
<dbReference type="NCBIfam" id="TIGR02532">
    <property type="entry name" value="IV_pilin_GFxxxE"/>
    <property type="match status" value="1"/>
</dbReference>
<dbReference type="InterPro" id="IPR011453">
    <property type="entry name" value="DUF1559"/>
</dbReference>
<dbReference type="AlphaFoldDB" id="A0A518K497"/>
<dbReference type="SUPFAM" id="SSF54523">
    <property type="entry name" value="Pili subunits"/>
    <property type="match status" value="1"/>
</dbReference>
<dbReference type="InterPro" id="IPR027558">
    <property type="entry name" value="Pre_pil_HX9DG_C"/>
</dbReference>
<proteinExistence type="predicted"/>
<dbReference type="KEGG" id="bmei:Spa11_07920"/>
<evidence type="ECO:0000313" key="3">
    <source>
        <dbReference type="Proteomes" id="UP000316426"/>
    </source>
</evidence>
<reference evidence="2 3" key="1">
    <citation type="submission" date="2019-02" db="EMBL/GenBank/DDBJ databases">
        <title>Deep-cultivation of Planctomycetes and their phenomic and genomic characterization uncovers novel biology.</title>
        <authorList>
            <person name="Wiegand S."/>
            <person name="Jogler M."/>
            <person name="Boedeker C."/>
            <person name="Pinto D."/>
            <person name="Vollmers J."/>
            <person name="Rivas-Marin E."/>
            <person name="Kohn T."/>
            <person name="Peeters S.H."/>
            <person name="Heuer A."/>
            <person name="Rast P."/>
            <person name="Oberbeckmann S."/>
            <person name="Bunk B."/>
            <person name="Jeske O."/>
            <person name="Meyerdierks A."/>
            <person name="Storesund J.E."/>
            <person name="Kallscheuer N."/>
            <person name="Luecker S."/>
            <person name="Lage O.M."/>
            <person name="Pohl T."/>
            <person name="Merkel B.J."/>
            <person name="Hornburger P."/>
            <person name="Mueller R.-W."/>
            <person name="Bruemmer F."/>
            <person name="Labrenz M."/>
            <person name="Spormann A.M."/>
            <person name="Op den Camp H."/>
            <person name="Overmann J."/>
            <person name="Amann R."/>
            <person name="Jetten M.S.M."/>
            <person name="Mascher T."/>
            <person name="Medema M.H."/>
            <person name="Devos D.P."/>
            <person name="Kaster A.-K."/>
            <person name="Ovreas L."/>
            <person name="Rohde M."/>
            <person name="Galperin M.Y."/>
            <person name="Jogler C."/>
        </authorList>
    </citation>
    <scope>NUCLEOTIDE SEQUENCE [LARGE SCALE GENOMIC DNA]</scope>
    <source>
        <strain evidence="2 3">Spa11</strain>
    </source>
</reference>
<dbReference type="Pfam" id="PF07963">
    <property type="entry name" value="N_methyl"/>
    <property type="match status" value="1"/>
</dbReference>
<keyword evidence="3" id="KW-1185">Reference proteome</keyword>
<dbReference type="InterPro" id="IPR045584">
    <property type="entry name" value="Pilin-like"/>
</dbReference>
<name>A0A518K497_9BACT</name>
<sequence>MIELMSRRSRAVRAFTLVELLVVVAIIGMLVGLLIPAVQAAREAARLGQCQSHLRNIGLATLQLHDATRAFPPARLRSRVDYDGNACETNQPSWLARILPYVEEGAAAADWNLYGSFNSHEARLRDHAPPIYVCPSRRSIDQAVVDTGEYEQEYTYPCGCSFTETVKLVGGVTGDYAANHGDFTGGSYGDIYSYWLGGNGTGVIISSRPLCRDGLPSGWLDKVRMKDLVDGVSHTALAGEMHIPQGRLAQPPENGPLYNGRDLPAFARIGGPSIGIARGPNDETIREVIGFGSWHQGVCPFVMADGSVRVVANEIDTQTLGSMCRRNDEYELDLTESPYF</sequence>
<dbReference type="InterPro" id="IPR012902">
    <property type="entry name" value="N_methyl_site"/>
</dbReference>
<dbReference type="PANTHER" id="PTHR30093:SF2">
    <property type="entry name" value="TYPE II SECRETION SYSTEM PROTEIN H"/>
    <property type="match status" value="1"/>
</dbReference>
<protein>
    <recommendedName>
        <fullName evidence="1">DUF1559 domain-containing protein</fullName>
    </recommendedName>
</protein>
<accession>A0A518K497</accession>
<dbReference type="PANTHER" id="PTHR30093">
    <property type="entry name" value="GENERAL SECRETION PATHWAY PROTEIN G"/>
    <property type="match status" value="1"/>
</dbReference>